<gene>
    <name evidence="1" type="ORF">LCGC14_0686700</name>
</gene>
<sequence length="58" mass="6325">MAKVVKVGKKYGVAHAITGKILVRKGRRAIFSTRAEATADAEKTRCRVLGICPRKKGK</sequence>
<evidence type="ECO:0000313" key="1">
    <source>
        <dbReference type="EMBL" id="KKN45088.1"/>
    </source>
</evidence>
<name>A0A0F9TUN6_9ZZZZ</name>
<dbReference type="AlphaFoldDB" id="A0A0F9TUN6"/>
<protein>
    <submittedName>
        <fullName evidence="1">Uncharacterized protein</fullName>
    </submittedName>
</protein>
<proteinExistence type="predicted"/>
<dbReference type="EMBL" id="LAZR01001412">
    <property type="protein sequence ID" value="KKN45088.1"/>
    <property type="molecule type" value="Genomic_DNA"/>
</dbReference>
<reference evidence="1" key="1">
    <citation type="journal article" date="2015" name="Nature">
        <title>Complex archaea that bridge the gap between prokaryotes and eukaryotes.</title>
        <authorList>
            <person name="Spang A."/>
            <person name="Saw J.H."/>
            <person name="Jorgensen S.L."/>
            <person name="Zaremba-Niedzwiedzka K."/>
            <person name="Martijn J."/>
            <person name="Lind A.E."/>
            <person name="van Eijk R."/>
            <person name="Schleper C."/>
            <person name="Guy L."/>
            <person name="Ettema T.J."/>
        </authorList>
    </citation>
    <scope>NUCLEOTIDE SEQUENCE</scope>
</reference>
<accession>A0A0F9TUN6</accession>
<organism evidence="1">
    <name type="scientific">marine sediment metagenome</name>
    <dbReference type="NCBI Taxonomy" id="412755"/>
    <lineage>
        <taxon>unclassified sequences</taxon>
        <taxon>metagenomes</taxon>
        <taxon>ecological metagenomes</taxon>
    </lineage>
</organism>
<comment type="caution">
    <text evidence="1">The sequence shown here is derived from an EMBL/GenBank/DDBJ whole genome shotgun (WGS) entry which is preliminary data.</text>
</comment>